<dbReference type="Pfam" id="PF04082">
    <property type="entry name" value="Fungal_trans"/>
    <property type="match status" value="1"/>
</dbReference>
<evidence type="ECO:0000313" key="9">
    <source>
        <dbReference type="EMBL" id="KEZ44519.1"/>
    </source>
</evidence>
<keyword evidence="3" id="KW-0805">Transcription regulation</keyword>
<evidence type="ECO:0000256" key="2">
    <source>
        <dbReference type="ARBA" id="ARBA00022723"/>
    </source>
</evidence>
<dbReference type="Pfam" id="PF00172">
    <property type="entry name" value="Zn_clus"/>
    <property type="match status" value="1"/>
</dbReference>
<dbReference type="PROSITE" id="PS50048">
    <property type="entry name" value="ZN2_CY6_FUNGAL_2"/>
    <property type="match status" value="1"/>
</dbReference>
<dbReference type="AlphaFoldDB" id="A0A084GB07"/>
<dbReference type="InterPro" id="IPR007219">
    <property type="entry name" value="XnlR_reg_dom"/>
</dbReference>
<comment type="subcellular location">
    <subcellularLocation>
        <location evidence="1">Nucleus</location>
    </subcellularLocation>
</comment>
<dbReference type="SMART" id="SM00066">
    <property type="entry name" value="GAL4"/>
    <property type="match status" value="1"/>
</dbReference>
<proteinExistence type="predicted"/>
<dbReference type="CDD" id="cd12148">
    <property type="entry name" value="fungal_TF_MHR"/>
    <property type="match status" value="1"/>
</dbReference>
<evidence type="ECO:0000313" key="10">
    <source>
        <dbReference type="Proteomes" id="UP000028545"/>
    </source>
</evidence>
<comment type="caution">
    <text evidence="9">The sequence shown here is derived from an EMBL/GenBank/DDBJ whole genome shotgun (WGS) entry which is preliminary data.</text>
</comment>
<dbReference type="Proteomes" id="UP000028545">
    <property type="component" value="Unassembled WGS sequence"/>
</dbReference>
<feature type="compositionally biased region" description="Low complexity" evidence="7">
    <location>
        <begin position="752"/>
        <end position="761"/>
    </location>
</feature>
<dbReference type="OrthoDB" id="8062037at2759"/>
<reference evidence="9 10" key="1">
    <citation type="journal article" date="2014" name="Genome Announc.">
        <title>Draft genome sequence of the pathogenic fungus Scedosporium apiospermum.</title>
        <authorList>
            <person name="Vandeputte P."/>
            <person name="Ghamrawi S."/>
            <person name="Rechenmann M."/>
            <person name="Iltis A."/>
            <person name="Giraud S."/>
            <person name="Fleury M."/>
            <person name="Thornton C."/>
            <person name="Delhaes L."/>
            <person name="Meyer W."/>
            <person name="Papon N."/>
            <person name="Bouchara J.P."/>
        </authorList>
    </citation>
    <scope>NUCLEOTIDE SEQUENCE [LARGE SCALE GENOMIC DNA]</scope>
    <source>
        <strain evidence="9 10">IHEM 14462</strain>
    </source>
</reference>
<dbReference type="RefSeq" id="XP_016644318.1">
    <property type="nucleotide sequence ID" value="XM_016786312.1"/>
</dbReference>
<keyword evidence="10" id="KW-1185">Reference proteome</keyword>
<dbReference type="CDD" id="cd00067">
    <property type="entry name" value="GAL4"/>
    <property type="match status" value="1"/>
</dbReference>
<feature type="compositionally biased region" description="Low complexity" evidence="7">
    <location>
        <begin position="1"/>
        <end position="33"/>
    </location>
</feature>
<dbReference type="GeneID" id="27722610"/>
<dbReference type="GO" id="GO:0005634">
    <property type="term" value="C:nucleus"/>
    <property type="evidence" value="ECO:0007669"/>
    <property type="project" value="UniProtKB-SubCell"/>
</dbReference>
<dbReference type="PROSITE" id="PS00463">
    <property type="entry name" value="ZN2_CY6_FUNGAL_1"/>
    <property type="match status" value="1"/>
</dbReference>
<dbReference type="GO" id="GO:0006351">
    <property type="term" value="P:DNA-templated transcription"/>
    <property type="evidence" value="ECO:0007669"/>
    <property type="project" value="InterPro"/>
</dbReference>
<sequence>MELASRGSGASPRAVGASSAASSPAQGGSTSSGRFGDTSAQSDSAVDTPPRIGGHSITVSAPAGPSAGTASQQQHHQQQAQQQQPQQQRSSVGEVGPAAHADDAKRSRACEACRGLKVRCEMVEDGPCRRCMKAGRRCVVTARTRTGERQKKTDTRVAELEKKIDALTATLQARAGPDQQQQQQTPMYGGVGSTSGSSHGVGTAVGQNASRPAHVSLSAVSETATMRTRSRDWGAVLGMSENTGPAGVDTYQPYAAAAGQKRKIEDILGQGIQNSPQKKSPAAKNASLGADYVDIVERGIITLDIADELFARYNDEMILHLPGVVFPPSMKANDLRQEKPLLFLAVMAAAAAARASLQRTLVKELMEIFGQKVICNGEKSLEIVQALLVSVMWYFPPESFEELKFYQLAHIASVMALDLGLGRSNMTKRKNTSQQQQQQQQQSMHTLGFYTFRPGKDDPESLECRRTWLTCYYLSSNTAMGLRRPFLLRWSSFMEESVRLLETSPEAAPTDKYLCYLLRGNKLGEDVAMRFSLDDPGLTSTLEDFGTQLALRGFEVELERLRRAIPKELMRPTMLISIEYINIYMHESCLQAPNADSFKSCIATTALDDDMVNPRAIGRAQIDALLVCVAAVTGTFDKFLAMDVASIRCLPVFNFVRVAYALVILIKVNIAVTAPGSVLASVVTDSLKAEYYLDALLAKFLEASSEDKCRPAGKFLLVLAMLKGWFTNKAAITTRKNSMANKGGNDPGLGFQQQNNSSNNNRPGLPDMSTTTPASTVSGSTGDAGSRPSGADVSPPMGQGHQAYRQHQQQPTPASMANYPTAATANTPLQLLSEVATGDSDPGRRSSNMVWPNRAAAQGYNMYDDGRGSSLDMQAQQYSWPASSLGLEMDFDNLPEGLDWEGLAINLGMGLPLNNEDGLLNVAAMTTEPLLLAGVGAGDRARAVGGVQAGMGAGVWNQIYQNQG</sequence>
<feature type="domain" description="Zn(2)-C6 fungal-type" evidence="8">
    <location>
        <begin position="109"/>
        <end position="140"/>
    </location>
</feature>
<evidence type="ECO:0000256" key="5">
    <source>
        <dbReference type="ARBA" id="ARBA00023163"/>
    </source>
</evidence>
<evidence type="ECO:0000259" key="8">
    <source>
        <dbReference type="PROSITE" id="PS50048"/>
    </source>
</evidence>
<dbReference type="EMBL" id="JOWA01000088">
    <property type="protein sequence ID" value="KEZ44519.1"/>
    <property type="molecule type" value="Genomic_DNA"/>
</dbReference>
<keyword evidence="5" id="KW-0804">Transcription</keyword>
<keyword evidence="2" id="KW-0479">Metal-binding</keyword>
<name>A0A084GB07_PSEDA</name>
<feature type="region of interest" description="Disordered" evidence="7">
    <location>
        <begin position="173"/>
        <end position="213"/>
    </location>
</feature>
<dbReference type="VEuPathDB" id="FungiDB:SAPIO_CDS3538"/>
<dbReference type="InterPro" id="IPR036864">
    <property type="entry name" value="Zn2-C6_fun-type_DNA-bd_sf"/>
</dbReference>
<dbReference type="OMA" id="IYMHEIG"/>
<dbReference type="PANTHER" id="PTHR31845">
    <property type="entry name" value="FINGER DOMAIN PROTEIN, PUTATIVE-RELATED"/>
    <property type="match status" value="1"/>
</dbReference>
<evidence type="ECO:0000256" key="4">
    <source>
        <dbReference type="ARBA" id="ARBA00023125"/>
    </source>
</evidence>
<feature type="region of interest" description="Disordered" evidence="7">
    <location>
        <begin position="737"/>
        <end position="820"/>
    </location>
</feature>
<dbReference type="GO" id="GO:0000976">
    <property type="term" value="F:transcription cis-regulatory region binding"/>
    <property type="evidence" value="ECO:0007669"/>
    <property type="project" value="TreeGrafter"/>
</dbReference>
<feature type="compositionally biased region" description="Low complexity" evidence="7">
    <location>
        <begin position="60"/>
        <end position="88"/>
    </location>
</feature>
<keyword evidence="6" id="KW-0539">Nucleus</keyword>
<dbReference type="InterPro" id="IPR001138">
    <property type="entry name" value="Zn2Cys6_DnaBD"/>
</dbReference>
<feature type="compositionally biased region" description="Low complexity" evidence="7">
    <location>
        <begin position="194"/>
        <end position="206"/>
    </location>
</feature>
<dbReference type="Gene3D" id="4.10.240.10">
    <property type="entry name" value="Zn(2)-C6 fungal-type DNA-binding domain"/>
    <property type="match status" value="1"/>
</dbReference>
<dbReference type="GO" id="GO:0008270">
    <property type="term" value="F:zinc ion binding"/>
    <property type="evidence" value="ECO:0007669"/>
    <property type="project" value="InterPro"/>
</dbReference>
<dbReference type="PANTHER" id="PTHR31845:SF39">
    <property type="entry name" value="TRANSCRIPTION FACTOR PBCR-RELATED"/>
    <property type="match status" value="1"/>
</dbReference>
<evidence type="ECO:0000256" key="1">
    <source>
        <dbReference type="ARBA" id="ARBA00004123"/>
    </source>
</evidence>
<dbReference type="GO" id="GO:0000981">
    <property type="term" value="F:DNA-binding transcription factor activity, RNA polymerase II-specific"/>
    <property type="evidence" value="ECO:0007669"/>
    <property type="project" value="InterPro"/>
</dbReference>
<protein>
    <recommendedName>
        <fullName evidence="8">Zn(2)-C6 fungal-type domain-containing protein</fullName>
    </recommendedName>
</protein>
<evidence type="ECO:0000256" key="7">
    <source>
        <dbReference type="SAM" id="MobiDB-lite"/>
    </source>
</evidence>
<gene>
    <name evidence="9" type="ORF">SAPIO_CDS3538</name>
</gene>
<evidence type="ECO:0000256" key="6">
    <source>
        <dbReference type="ARBA" id="ARBA00023242"/>
    </source>
</evidence>
<accession>A0A084GB07</accession>
<dbReference type="HOGENOM" id="CLU_006524_0_0_1"/>
<dbReference type="SUPFAM" id="SSF57701">
    <property type="entry name" value="Zn2/Cys6 DNA-binding domain"/>
    <property type="match status" value="1"/>
</dbReference>
<dbReference type="InterPro" id="IPR051089">
    <property type="entry name" value="prtT"/>
</dbReference>
<feature type="region of interest" description="Disordered" evidence="7">
    <location>
        <begin position="1"/>
        <end position="107"/>
    </location>
</feature>
<keyword evidence="4" id="KW-0238">DNA-binding</keyword>
<feature type="compositionally biased region" description="Polar residues" evidence="7">
    <location>
        <begin position="768"/>
        <end position="783"/>
    </location>
</feature>
<organism evidence="9 10">
    <name type="scientific">Pseudallescheria apiosperma</name>
    <name type="common">Scedosporium apiospermum</name>
    <dbReference type="NCBI Taxonomy" id="563466"/>
    <lineage>
        <taxon>Eukaryota</taxon>
        <taxon>Fungi</taxon>
        <taxon>Dikarya</taxon>
        <taxon>Ascomycota</taxon>
        <taxon>Pezizomycotina</taxon>
        <taxon>Sordariomycetes</taxon>
        <taxon>Hypocreomycetidae</taxon>
        <taxon>Microascales</taxon>
        <taxon>Microascaceae</taxon>
        <taxon>Scedosporium</taxon>
    </lineage>
</organism>
<feature type="compositionally biased region" description="Low complexity" evidence="7">
    <location>
        <begin position="798"/>
        <end position="810"/>
    </location>
</feature>
<evidence type="ECO:0000256" key="3">
    <source>
        <dbReference type="ARBA" id="ARBA00023015"/>
    </source>
</evidence>
<dbReference type="KEGG" id="sapo:SAPIO_CDS3538"/>